<comment type="similarity">
    <text evidence="1">Belongs to the patched family.</text>
</comment>
<evidence type="ECO:0000313" key="6">
    <source>
        <dbReference type="EMBL" id="CAL4760036.1"/>
    </source>
</evidence>
<feature type="transmembrane region" description="Helical" evidence="2">
    <location>
        <begin position="814"/>
        <end position="831"/>
    </location>
</feature>
<dbReference type="EMBL" id="CAMXCT030000029">
    <property type="protein sequence ID" value="CAL4760036.1"/>
    <property type="molecule type" value="Genomic_DNA"/>
</dbReference>
<keyword evidence="2" id="KW-0472">Membrane</keyword>
<dbReference type="OrthoDB" id="6510177at2759"/>
<evidence type="ECO:0000313" key="4">
    <source>
        <dbReference type="EMBL" id="CAI3972724.1"/>
    </source>
</evidence>
<feature type="domain" description="SSD" evidence="3">
    <location>
        <begin position="263"/>
        <end position="421"/>
    </location>
</feature>
<reference evidence="4" key="1">
    <citation type="submission" date="2022-10" db="EMBL/GenBank/DDBJ databases">
        <authorList>
            <person name="Chen Y."/>
            <person name="Dougan E. K."/>
            <person name="Chan C."/>
            <person name="Rhodes N."/>
            <person name="Thang M."/>
        </authorList>
    </citation>
    <scope>NUCLEOTIDE SEQUENCE</scope>
</reference>
<proteinExistence type="inferred from homology"/>
<feature type="transmembrane region" description="Helical" evidence="2">
    <location>
        <begin position="711"/>
        <end position="734"/>
    </location>
</feature>
<dbReference type="AlphaFoldDB" id="A0A9P1FDE4"/>
<keyword evidence="2" id="KW-1133">Transmembrane helix</keyword>
<dbReference type="SUPFAM" id="SSF82866">
    <property type="entry name" value="Multidrug efflux transporter AcrB transmembrane domain"/>
    <property type="match status" value="2"/>
</dbReference>
<dbReference type="EMBL" id="CAMXCT020000029">
    <property type="protein sequence ID" value="CAL1126099.1"/>
    <property type="molecule type" value="Genomic_DNA"/>
</dbReference>
<sequence length="903" mass="98628">MAACLNAWLRCTSQGEEAVGHALGRMAKVSSRNPWKCVLISLLGCLLCGLGVLRFNAVSEARELWVDQGSQQMKNLDWVEGYFAARGRICRLIITAKDGGNVLELEKMREVFQVADDVRALVDGNGKVFADFCVLSQNLCFNAGVLRYIGNTSDFNETIESTADVLSAINAERYPDGADAYPSDSLGGIQRNASGSVISAAALRVDFILRLDHADEELKNWELSVTELFTENQLSKQSYSRVNVFVNAKRSQDDELSRTVQADIPLFAVAFVLMATFCAIFLGKAASWTQSRRLLGAVEFYLVLFGCIAGYGTAMLLGVPFTVLQQILPFILVGIGIDDAFVISGAFDATDPSLGFPERMEKAIQRVGVSITLTKVTSLAAFLLGATCAFPSVQYFCYYASTSVFFIWLLHLTTFCALLTLDAQRQRAKRLDPFLCVAGSRCLPALKDEETQREPLGEVLAAMIRLLTGNVIGIVVTILIFLAVACVSVWQVSSGLSTDFNIMDLSPDQSFLRDFYNMEQEHFGGLSTGGLALPTAYYVQDVDFSTVEVQRYLEELGAEIVALDGVNQDRGLKSWHSVFTLWANDHRGTKASLPTGAFVSMETNRTGCTAALPAGVTSCASAFLTGSTFATAVREFLTSRMGSQFEDDVIFVENQIKVARLRAVHIDTVNSNQQVELLEETERLSEAWQGKLPGSFMSAQAYIFFDQYRIIVAQMTSSIGLCLGAVLVISALVLAHPLSVLIVIIVLALVFMDLIGNIILWGLDLNSISMINLVMAVGLVIDYSMHMAHNFSLQNSALSRKKRAELAVREMGQPIFLGVCTTFLAILPLGFSSSQAFRVFFKMFFGIVLAGGAHGLIFLPVLLSFMGPTMSVETDSVEAISNVEDASKKSANAEKEEIKTQDV</sequence>
<dbReference type="InterPro" id="IPR000731">
    <property type="entry name" value="SSD"/>
</dbReference>
<dbReference type="PANTHER" id="PTHR10796:SF92">
    <property type="entry name" value="PATCHED-RELATED, ISOFORM A"/>
    <property type="match status" value="1"/>
</dbReference>
<protein>
    <submittedName>
        <fullName evidence="6">Niemann-Pick C1 protein</fullName>
    </submittedName>
</protein>
<keyword evidence="7" id="KW-1185">Reference proteome</keyword>
<name>A0A9P1FDE4_9DINO</name>
<evidence type="ECO:0000313" key="7">
    <source>
        <dbReference type="Proteomes" id="UP001152797"/>
    </source>
</evidence>
<dbReference type="InterPro" id="IPR051697">
    <property type="entry name" value="Patched_domain-protein"/>
</dbReference>
<gene>
    <name evidence="4" type="ORF">C1SCF055_LOCUS1284</name>
</gene>
<feature type="transmembrane region" description="Helical" evidence="2">
    <location>
        <begin position="843"/>
        <end position="863"/>
    </location>
</feature>
<feature type="transmembrane region" description="Helical" evidence="2">
    <location>
        <begin position="398"/>
        <end position="421"/>
    </location>
</feature>
<evidence type="ECO:0000256" key="1">
    <source>
        <dbReference type="ARBA" id="ARBA00005585"/>
    </source>
</evidence>
<dbReference type="Gene3D" id="1.20.1640.10">
    <property type="entry name" value="Multidrug efflux transporter AcrB transmembrane domain"/>
    <property type="match status" value="2"/>
</dbReference>
<evidence type="ECO:0000313" key="5">
    <source>
        <dbReference type="EMBL" id="CAL1126099.1"/>
    </source>
</evidence>
<feature type="transmembrane region" description="Helical" evidence="2">
    <location>
        <begin position="264"/>
        <end position="282"/>
    </location>
</feature>
<keyword evidence="2" id="KW-0812">Transmembrane</keyword>
<accession>A0A9P1FDE4</accession>
<dbReference type="PROSITE" id="PS50156">
    <property type="entry name" value="SSD"/>
    <property type="match status" value="1"/>
</dbReference>
<dbReference type="Pfam" id="PF12349">
    <property type="entry name" value="Sterol-sensing"/>
    <property type="match status" value="1"/>
</dbReference>
<comment type="caution">
    <text evidence="4">The sequence shown here is derived from an EMBL/GenBank/DDBJ whole genome shotgun (WGS) entry which is preliminary data.</text>
</comment>
<organism evidence="4">
    <name type="scientific">Cladocopium goreaui</name>
    <dbReference type="NCBI Taxonomy" id="2562237"/>
    <lineage>
        <taxon>Eukaryota</taxon>
        <taxon>Sar</taxon>
        <taxon>Alveolata</taxon>
        <taxon>Dinophyceae</taxon>
        <taxon>Suessiales</taxon>
        <taxon>Symbiodiniaceae</taxon>
        <taxon>Cladocopium</taxon>
    </lineage>
</organism>
<feature type="transmembrane region" description="Helical" evidence="2">
    <location>
        <begin position="327"/>
        <end position="347"/>
    </location>
</feature>
<dbReference type="InterPro" id="IPR053958">
    <property type="entry name" value="HMGCR/SNAP/NPC1-like_SSD"/>
</dbReference>
<feature type="transmembrane region" description="Helical" evidence="2">
    <location>
        <begin position="741"/>
        <end position="763"/>
    </location>
</feature>
<dbReference type="Proteomes" id="UP001152797">
    <property type="component" value="Unassembled WGS sequence"/>
</dbReference>
<evidence type="ECO:0000256" key="2">
    <source>
        <dbReference type="SAM" id="Phobius"/>
    </source>
</evidence>
<evidence type="ECO:0000259" key="3">
    <source>
        <dbReference type="PROSITE" id="PS50156"/>
    </source>
</evidence>
<feature type="transmembrane region" description="Helical" evidence="2">
    <location>
        <begin position="294"/>
        <end position="321"/>
    </location>
</feature>
<feature type="transmembrane region" description="Helical" evidence="2">
    <location>
        <begin position="367"/>
        <end position="392"/>
    </location>
</feature>
<dbReference type="GO" id="GO:0016020">
    <property type="term" value="C:membrane"/>
    <property type="evidence" value="ECO:0007669"/>
    <property type="project" value="TreeGrafter"/>
</dbReference>
<feature type="transmembrane region" description="Helical" evidence="2">
    <location>
        <begin position="471"/>
        <end position="490"/>
    </location>
</feature>
<dbReference type="PANTHER" id="PTHR10796">
    <property type="entry name" value="PATCHED-RELATED"/>
    <property type="match status" value="1"/>
</dbReference>
<feature type="transmembrane region" description="Helical" evidence="2">
    <location>
        <begin position="769"/>
        <end position="793"/>
    </location>
</feature>
<reference evidence="5" key="2">
    <citation type="submission" date="2024-04" db="EMBL/GenBank/DDBJ databases">
        <authorList>
            <person name="Chen Y."/>
            <person name="Shah S."/>
            <person name="Dougan E. K."/>
            <person name="Thang M."/>
            <person name="Chan C."/>
        </authorList>
    </citation>
    <scope>NUCLEOTIDE SEQUENCE [LARGE SCALE GENOMIC DNA]</scope>
</reference>
<dbReference type="EMBL" id="CAMXCT010000029">
    <property type="protein sequence ID" value="CAI3972724.1"/>
    <property type="molecule type" value="Genomic_DNA"/>
</dbReference>